<proteinExistence type="predicted"/>
<evidence type="ECO:0000313" key="2">
    <source>
        <dbReference type="EMBL" id="KFD65941.1"/>
    </source>
</evidence>
<dbReference type="Proteomes" id="UP000030758">
    <property type="component" value="Unassembled WGS sequence"/>
</dbReference>
<dbReference type="Proteomes" id="UP000030764">
    <property type="component" value="Unassembled WGS sequence"/>
</dbReference>
<dbReference type="EMBL" id="KL367530">
    <property type="protein sequence ID" value="KFD65941.1"/>
    <property type="molecule type" value="Genomic_DNA"/>
</dbReference>
<organism evidence="1 3">
    <name type="scientific">Trichuris suis</name>
    <name type="common">pig whipworm</name>
    <dbReference type="NCBI Taxonomy" id="68888"/>
    <lineage>
        <taxon>Eukaryota</taxon>
        <taxon>Metazoa</taxon>
        <taxon>Ecdysozoa</taxon>
        <taxon>Nematoda</taxon>
        <taxon>Enoplea</taxon>
        <taxon>Dorylaimia</taxon>
        <taxon>Trichinellida</taxon>
        <taxon>Trichuridae</taxon>
        <taxon>Trichuris</taxon>
    </lineage>
</organism>
<dbReference type="AlphaFoldDB" id="A0A085MDG6"/>
<evidence type="ECO:0000313" key="1">
    <source>
        <dbReference type="EMBL" id="KFD55262.1"/>
    </source>
</evidence>
<sequence>MFFEISSCLAETFFQHFGCSETVGIVLKFNFSFLYDQSQRLGYLCLNGTHRYAVGLLLLSAWLIVYLNLKSVVDFREANASFFSCASVVRKCEASTHFAKCSTISRRVSAFAVHVYFQSSKHDAVVRLRPVAYATVIIGYTPLSQVDLIFAKRQL</sequence>
<gene>
    <name evidence="1" type="ORF">M513_03903</name>
    <name evidence="2" type="ORF">M514_03903</name>
</gene>
<evidence type="ECO:0000313" key="3">
    <source>
        <dbReference type="Proteomes" id="UP000030764"/>
    </source>
</evidence>
<keyword evidence="3" id="KW-1185">Reference proteome</keyword>
<accession>A0A085MDG6</accession>
<name>A0A085MDG6_9BILA</name>
<protein>
    <submittedName>
        <fullName evidence="1">Uncharacterized protein</fullName>
    </submittedName>
</protein>
<dbReference type="EMBL" id="KL363201">
    <property type="protein sequence ID" value="KFD55262.1"/>
    <property type="molecule type" value="Genomic_DNA"/>
</dbReference>
<reference evidence="1 3" key="1">
    <citation type="journal article" date="2014" name="Nat. Genet.">
        <title>Genome and transcriptome of the porcine whipworm Trichuris suis.</title>
        <authorList>
            <person name="Jex A.R."/>
            <person name="Nejsum P."/>
            <person name="Schwarz E.M."/>
            <person name="Hu L."/>
            <person name="Young N.D."/>
            <person name="Hall R.S."/>
            <person name="Korhonen P.K."/>
            <person name="Liao S."/>
            <person name="Thamsborg S."/>
            <person name="Xia J."/>
            <person name="Xu P."/>
            <person name="Wang S."/>
            <person name="Scheerlinck J.P."/>
            <person name="Hofmann A."/>
            <person name="Sternberg P.W."/>
            <person name="Wang J."/>
            <person name="Gasser R.B."/>
        </authorList>
    </citation>
    <scope>NUCLEOTIDE SEQUENCE [LARGE SCALE GENOMIC DNA]</scope>
    <source>
        <strain evidence="2">DCEP-RM93F</strain>
        <strain evidence="1">DCEP-RM93M</strain>
    </source>
</reference>